<comment type="caution">
    <text evidence="4">The sequence shown here is derived from an EMBL/GenBank/DDBJ whole genome shotgun (WGS) entry which is preliminary data.</text>
</comment>
<organism evidence="4 5">
    <name type="scientific">Clostridium homopropionicum DSM 5847</name>
    <dbReference type="NCBI Taxonomy" id="1121318"/>
    <lineage>
        <taxon>Bacteria</taxon>
        <taxon>Bacillati</taxon>
        <taxon>Bacillota</taxon>
        <taxon>Clostridia</taxon>
        <taxon>Eubacteriales</taxon>
        <taxon>Clostridiaceae</taxon>
        <taxon>Clostridium</taxon>
    </lineage>
</organism>
<dbReference type="Pfam" id="PF01381">
    <property type="entry name" value="HTH_3"/>
    <property type="match status" value="1"/>
</dbReference>
<evidence type="ECO:0000313" key="4">
    <source>
        <dbReference type="EMBL" id="KOA19503.1"/>
    </source>
</evidence>
<protein>
    <recommendedName>
        <fullName evidence="3">HTH cro/C1-type domain-containing protein</fullName>
    </recommendedName>
</protein>
<dbReference type="Gene3D" id="1.10.260.40">
    <property type="entry name" value="lambda repressor-like DNA-binding domains"/>
    <property type="match status" value="1"/>
</dbReference>
<keyword evidence="5" id="KW-1185">Reference proteome</keyword>
<dbReference type="PANTHER" id="PTHR46558:SF4">
    <property type="entry name" value="DNA-BIDING PHAGE PROTEIN"/>
    <property type="match status" value="1"/>
</dbReference>
<name>A0A0L6Z9N2_9CLOT</name>
<dbReference type="PATRIC" id="fig|1121318.3.peg.2128"/>
<dbReference type="CDD" id="cd00093">
    <property type="entry name" value="HTH_XRE"/>
    <property type="match status" value="1"/>
</dbReference>
<feature type="transmembrane region" description="Helical" evidence="2">
    <location>
        <begin position="104"/>
        <end position="125"/>
    </location>
</feature>
<evidence type="ECO:0000256" key="2">
    <source>
        <dbReference type="SAM" id="Phobius"/>
    </source>
</evidence>
<reference evidence="5" key="1">
    <citation type="submission" date="2015-08" db="EMBL/GenBank/DDBJ databases">
        <title>Genome sequence of the strict anaerobe Clostridium homopropionicum LuHBu1 (DSM 5847T).</title>
        <authorList>
            <person name="Poehlein A."/>
            <person name="Beck M."/>
            <person name="Schiel-Bengelsdorf B."/>
            <person name="Bengelsdorf F.R."/>
            <person name="Daniel R."/>
            <person name="Duerre P."/>
        </authorList>
    </citation>
    <scope>NUCLEOTIDE SEQUENCE [LARGE SCALE GENOMIC DNA]</scope>
    <source>
        <strain evidence="5">DSM 5847</strain>
    </source>
</reference>
<keyword evidence="2" id="KW-0472">Membrane</keyword>
<dbReference type="PANTHER" id="PTHR46558">
    <property type="entry name" value="TRACRIPTIONAL REGULATORY PROTEIN-RELATED-RELATED"/>
    <property type="match status" value="1"/>
</dbReference>
<feature type="transmembrane region" description="Helical" evidence="2">
    <location>
        <begin position="185"/>
        <end position="206"/>
    </location>
</feature>
<dbReference type="InterPro" id="IPR001387">
    <property type="entry name" value="Cro/C1-type_HTH"/>
</dbReference>
<dbReference type="SMART" id="SM00530">
    <property type="entry name" value="HTH_XRE"/>
    <property type="match status" value="1"/>
</dbReference>
<feature type="transmembrane region" description="Helical" evidence="2">
    <location>
        <begin position="160"/>
        <end position="179"/>
    </location>
</feature>
<keyword evidence="2" id="KW-0812">Transmembrane</keyword>
<evidence type="ECO:0000256" key="1">
    <source>
        <dbReference type="ARBA" id="ARBA00023125"/>
    </source>
</evidence>
<gene>
    <name evidence="4" type="ORF">CLHOM_21110</name>
</gene>
<dbReference type="InterPro" id="IPR010982">
    <property type="entry name" value="Lambda_DNA-bd_dom_sf"/>
</dbReference>
<feature type="transmembrane region" description="Helical" evidence="2">
    <location>
        <begin position="79"/>
        <end position="98"/>
    </location>
</feature>
<sequence>MNNNIGKSIRSLRNSKNMSQEVLAEKLNVTRQAVSSWENGKTEPDANMLLQISMLFQMDVDSILKNETFVKEQSKISKGLIVILSSVALFIIHFILGICGLINIIAVIFSIGLMTFISLIMYVAFESSIKNKDFSMIAGYRKSDENNLPLLIKQLRTMSFITSFNAVFLNILYVPVYFVNAEKQLFISIIYFAVGIIGLVTTILVVNHKYK</sequence>
<feature type="domain" description="HTH cro/C1-type" evidence="3">
    <location>
        <begin position="9"/>
        <end position="63"/>
    </location>
</feature>
<accession>A0A0L6Z9N2</accession>
<proteinExistence type="predicted"/>
<dbReference type="STRING" id="36844.SAMN04488501_1181"/>
<dbReference type="PROSITE" id="PS50943">
    <property type="entry name" value="HTH_CROC1"/>
    <property type="match status" value="1"/>
</dbReference>
<dbReference type="RefSeq" id="WP_052221648.1">
    <property type="nucleotide sequence ID" value="NZ_LHUR01000023.1"/>
</dbReference>
<dbReference type="GO" id="GO:0003677">
    <property type="term" value="F:DNA binding"/>
    <property type="evidence" value="ECO:0007669"/>
    <property type="project" value="UniProtKB-KW"/>
</dbReference>
<dbReference type="SUPFAM" id="SSF47413">
    <property type="entry name" value="lambda repressor-like DNA-binding domains"/>
    <property type="match status" value="1"/>
</dbReference>
<dbReference type="Proteomes" id="UP000037043">
    <property type="component" value="Unassembled WGS sequence"/>
</dbReference>
<evidence type="ECO:0000313" key="5">
    <source>
        <dbReference type="Proteomes" id="UP000037043"/>
    </source>
</evidence>
<dbReference type="EMBL" id="LHUR01000023">
    <property type="protein sequence ID" value="KOA19503.1"/>
    <property type="molecule type" value="Genomic_DNA"/>
</dbReference>
<dbReference type="AlphaFoldDB" id="A0A0L6Z9N2"/>
<keyword evidence="2" id="KW-1133">Transmembrane helix</keyword>
<keyword evidence="1" id="KW-0238">DNA-binding</keyword>
<evidence type="ECO:0000259" key="3">
    <source>
        <dbReference type="PROSITE" id="PS50943"/>
    </source>
</evidence>